<dbReference type="PANTHER" id="PTHR23192">
    <property type="entry name" value="OLFACTOMEDIN-RELATED"/>
    <property type="match status" value="1"/>
</dbReference>
<dbReference type="InterPro" id="IPR050605">
    <property type="entry name" value="Olfactomedin-like_domain"/>
</dbReference>
<proteinExistence type="predicted"/>
<keyword evidence="4" id="KW-0325">Glycoprotein</keyword>
<evidence type="ECO:0000256" key="4">
    <source>
        <dbReference type="ARBA" id="ARBA00023180"/>
    </source>
</evidence>
<evidence type="ECO:0000256" key="2">
    <source>
        <dbReference type="ARBA" id="ARBA00023018"/>
    </source>
</evidence>
<keyword evidence="3" id="KW-1015">Disulfide bond</keyword>
<evidence type="ECO:0000259" key="8">
    <source>
        <dbReference type="Pfam" id="PF12308"/>
    </source>
</evidence>
<keyword evidence="10" id="KW-1185">Reference proteome</keyword>
<dbReference type="GO" id="GO:0045202">
    <property type="term" value="C:synapse"/>
    <property type="evidence" value="ECO:0007669"/>
    <property type="project" value="UniProtKB-SubCell"/>
</dbReference>
<feature type="coiled-coil region" evidence="6">
    <location>
        <begin position="124"/>
        <end position="179"/>
    </location>
</feature>
<dbReference type="Pfam" id="PF12308">
    <property type="entry name" value="Noelin-1"/>
    <property type="match status" value="1"/>
</dbReference>
<organism evidence="9 10">
    <name type="scientific">Knipowitschia caucasica</name>
    <name type="common">Caucasian dwarf goby</name>
    <name type="synonym">Pomatoschistus caucasicus</name>
    <dbReference type="NCBI Taxonomy" id="637954"/>
    <lineage>
        <taxon>Eukaryota</taxon>
        <taxon>Metazoa</taxon>
        <taxon>Chordata</taxon>
        <taxon>Craniata</taxon>
        <taxon>Vertebrata</taxon>
        <taxon>Euteleostomi</taxon>
        <taxon>Actinopterygii</taxon>
        <taxon>Neopterygii</taxon>
        <taxon>Teleostei</taxon>
        <taxon>Neoteleostei</taxon>
        <taxon>Acanthomorphata</taxon>
        <taxon>Gobiaria</taxon>
        <taxon>Gobiiformes</taxon>
        <taxon>Gobioidei</taxon>
        <taxon>Gobiidae</taxon>
        <taxon>Gobiinae</taxon>
        <taxon>Knipowitschia</taxon>
    </lineage>
</organism>
<dbReference type="EMBL" id="OZ035843">
    <property type="protein sequence ID" value="CAL1596590.1"/>
    <property type="molecule type" value="Genomic_DNA"/>
</dbReference>
<reference evidence="9 10" key="1">
    <citation type="submission" date="2024-04" db="EMBL/GenBank/DDBJ databases">
        <authorList>
            <person name="Waldvogel A.-M."/>
            <person name="Schoenle A."/>
        </authorList>
    </citation>
    <scope>NUCLEOTIDE SEQUENCE [LARGE SCALE GENOMIC DNA]</scope>
</reference>
<keyword evidence="2" id="KW-0770">Synapse</keyword>
<dbReference type="GO" id="GO:0007165">
    <property type="term" value="P:signal transduction"/>
    <property type="evidence" value="ECO:0007669"/>
    <property type="project" value="TreeGrafter"/>
</dbReference>
<keyword evidence="6" id="KW-0175">Coiled coil</keyword>
<sequence>MAPRDHRAQTELTYGTRPLTRVKSRSSQSWKPPLLFGNPLKLHRFHKRSVRRLGRSEDCAPRTRGSMRLLLSVIYPVLLLTVCGLYPSMTIGPKEGWQVYSSAQDADGRCICTVVAPEQSLCSRDAKSRQLQQLLEKVQNMSQSIEVLNLRTQRDFQYVMKMESQMKGLTTKFRRIEDDRKTIMARNYQV</sequence>
<evidence type="ECO:0000256" key="3">
    <source>
        <dbReference type="ARBA" id="ARBA00023157"/>
    </source>
</evidence>
<name>A0AAV2L608_KNICA</name>
<evidence type="ECO:0000256" key="5">
    <source>
        <dbReference type="ARBA" id="ARBA00034103"/>
    </source>
</evidence>
<dbReference type="Proteomes" id="UP001497482">
    <property type="component" value="Chromosome 21"/>
</dbReference>
<evidence type="ECO:0000256" key="6">
    <source>
        <dbReference type="SAM" id="Coils"/>
    </source>
</evidence>
<evidence type="ECO:0000256" key="7">
    <source>
        <dbReference type="SAM" id="Phobius"/>
    </source>
</evidence>
<comment type="subcellular location">
    <subcellularLocation>
        <location evidence="5">Synapse</location>
    </subcellularLocation>
</comment>
<dbReference type="InterPro" id="IPR022082">
    <property type="entry name" value="Noelin_dom"/>
</dbReference>
<evidence type="ECO:0000256" key="1">
    <source>
        <dbReference type="ARBA" id="ARBA00022729"/>
    </source>
</evidence>
<feature type="transmembrane region" description="Helical" evidence="7">
    <location>
        <begin position="69"/>
        <end position="89"/>
    </location>
</feature>
<gene>
    <name evidence="9" type="ORF">KC01_LOCUS25248</name>
</gene>
<evidence type="ECO:0000313" key="10">
    <source>
        <dbReference type="Proteomes" id="UP001497482"/>
    </source>
</evidence>
<accession>A0AAV2L608</accession>
<keyword evidence="7" id="KW-0472">Membrane</keyword>
<dbReference type="GO" id="GO:0005615">
    <property type="term" value="C:extracellular space"/>
    <property type="evidence" value="ECO:0007669"/>
    <property type="project" value="TreeGrafter"/>
</dbReference>
<keyword evidence="1" id="KW-0732">Signal</keyword>
<protein>
    <recommendedName>
        <fullName evidence="8">Noelin domain-containing protein</fullName>
    </recommendedName>
</protein>
<keyword evidence="7" id="KW-1133">Transmembrane helix</keyword>
<dbReference type="PANTHER" id="PTHR23192:SF90">
    <property type="entry name" value="NOELIN-3 PRECURSOR"/>
    <property type="match status" value="1"/>
</dbReference>
<dbReference type="AlphaFoldDB" id="A0AAV2L608"/>
<evidence type="ECO:0000313" key="9">
    <source>
        <dbReference type="EMBL" id="CAL1596590.1"/>
    </source>
</evidence>
<keyword evidence="7" id="KW-0812">Transmembrane</keyword>
<feature type="domain" description="Noelin" evidence="8">
    <location>
        <begin position="92"/>
        <end position="189"/>
    </location>
</feature>